<organism evidence="1">
    <name type="scientific">marine sediment metagenome</name>
    <dbReference type="NCBI Taxonomy" id="412755"/>
    <lineage>
        <taxon>unclassified sequences</taxon>
        <taxon>metagenomes</taxon>
        <taxon>ecological metagenomes</taxon>
    </lineage>
</organism>
<dbReference type="AlphaFoldDB" id="A0A0F9R6A8"/>
<reference evidence="1" key="1">
    <citation type="journal article" date="2015" name="Nature">
        <title>Complex archaea that bridge the gap between prokaryotes and eukaryotes.</title>
        <authorList>
            <person name="Spang A."/>
            <person name="Saw J.H."/>
            <person name="Jorgensen S.L."/>
            <person name="Zaremba-Niedzwiedzka K."/>
            <person name="Martijn J."/>
            <person name="Lind A.E."/>
            <person name="van Eijk R."/>
            <person name="Schleper C."/>
            <person name="Guy L."/>
            <person name="Ettema T.J."/>
        </authorList>
    </citation>
    <scope>NUCLEOTIDE SEQUENCE</scope>
</reference>
<gene>
    <name evidence="1" type="ORF">LCGC14_0689440</name>
</gene>
<comment type="caution">
    <text evidence="1">The sequence shown here is derived from an EMBL/GenBank/DDBJ whole genome shotgun (WGS) entry which is preliminary data.</text>
</comment>
<name>A0A0F9R6A8_9ZZZZ</name>
<evidence type="ECO:0000313" key="1">
    <source>
        <dbReference type="EMBL" id="KKN44807.1"/>
    </source>
</evidence>
<dbReference type="EMBL" id="LAZR01001428">
    <property type="protein sequence ID" value="KKN44807.1"/>
    <property type="molecule type" value="Genomic_DNA"/>
</dbReference>
<proteinExistence type="predicted"/>
<accession>A0A0F9R6A8</accession>
<sequence length="649" mass="75843">MEVKSYDCRTCGEFINFGDEKLAVCQICGTENELVNQQVLNEEAVKELEHTFGSKLNDLERRFHVSGDVEARNYLFKRDQQPRLDIHFESLTEKYDEFFRRPLFQINILKKYNPLFNTKKVFKIETKKGYTEDFTHELIQFGKRQLNHPIMELLAAKEETKNHIKILKHHSIFLSNLYNIRGMALEISQSSLGYVENLINCAITNCQELIKLYGEVSKPDSIKFQAWEERLKFNLNIIKILLGCINKQYSQIEGDFDKYINFVDKVTQNYRDKNNQEEDLYPLFFIMIVNEGFNMDKKILQFLQKIVELLNKYDIQIDFLPFLAQLESLFNIADSPFNEAKLSSTEWDPNWINTVEEPFERLFQILDNLAKYFKIAQGKEPVFVLDVDNELFDVWKTDQIIDGKNLPSAHFSMKNSFQIKHKVPIYIPIAIMNTYAILKTGFIRKGGDEFESFLLINPFFRFDETVNRYSYAKAFGYIDIAETLKEKNPLKNQLSILENLIESGSKTLLESSRIVLPILVTQKEIEEFVQKTYDLFEIVREGENPIPKFTSIYKNVGIAKKVEKLSGELIDFLYVPALLLNISTGTIKKGNFVTKEDYKWKLLLPLNNNPQDPWNSFIRMNFNPDSLMNIGLEIQKLGTKQLIPQHPAH</sequence>
<protein>
    <submittedName>
        <fullName evidence="1">Uncharacterized protein</fullName>
    </submittedName>
</protein>